<dbReference type="InterPro" id="IPR016197">
    <property type="entry name" value="Chromo-like_dom_sf"/>
</dbReference>
<evidence type="ECO:0000259" key="1">
    <source>
        <dbReference type="PROSITE" id="PS50013"/>
    </source>
</evidence>
<dbReference type="PANTHER" id="PTHR46585">
    <property type="entry name" value="INTEGRASE CORE DOMAIN CONTAINING PROTEIN"/>
    <property type="match status" value="1"/>
</dbReference>
<sequence>MSQQSEEGKFHNERAVVVAELHKPAGRIFSRRYGDIRGLNETFQADLVDIPMHSKDNDGYKYLLTVIDIFSKYAWARPIKSKSGLDTTSAMEDILKEGRIPKNLHVDRGKEFYNKEFKKLMQNHKIHMYSTLSNMKASICERFNRTLTEKMWRRFSLRGNYAWTDILPDSLSEYNNTQHRTIRMKPVDVIKATEKDLRRRVYSKFKINRTKRIKFKIGDKIRISKFKHIFEKGYTPNWTTEVFGISTVRNTDPVTYELIDDRQNPIEGVFYEEELAEVKYSDVFLIEKVIKKRGKKLCVKWLGFGDSYNSWITESDI</sequence>
<dbReference type="EMBL" id="CADCXW020000333">
    <property type="protein sequence ID" value="CAD1571121.1"/>
    <property type="molecule type" value="Genomic_DNA"/>
</dbReference>
<dbReference type="InterPro" id="IPR012337">
    <property type="entry name" value="RNaseH-like_sf"/>
</dbReference>
<dbReference type="InterPro" id="IPR000953">
    <property type="entry name" value="Chromo/chromo_shadow_dom"/>
</dbReference>
<dbReference type="InterPro" id="IPR001584">
    <property type="entry name" value="Integrase_cat-core"/>
</dbReference>
<dbReference type="GO" id="GO:0005694">
    <property type="term" value="C:chromosome"/>
    <property type="evidence" value="ECO:0007669"/>
    <property type="project" value="UniProtKB-ARBA"/>
</dbReference>
<evidence type="ECO:0000313" key="3">
    <source>
        <dbReference type="EMBL" id="CAD1571121.1"/>
    </source>
</evidence>
<dbReference type="Pfam" id="PF00665">
    <property type="entry name" value="rve"/>
    <property type="match status" value="1"/>
</dbReference>
<organism evidence="3">
    <name type="scientific">Bracon brevicornis</name>
    <dbReference type="NCBI Taxonomy" id="1563983"/>
    <lineage>
        <taxon>Eukaryota</taxon>
        <taxon>Metazoa</taxon>
        <taxon>Ecdysozoa</taxon>
        <taxon>Arthropoda</taxon>
        <taxon>Hexapoda</taxon>
        <taxon>Insecta</taxon>
        <taxon>Pterygota</taxon>
        <taxon>Neoptera</taxon>
        <taxon>Endopterygota</taxon>
        <taxon>Hymenoptera</taxon>
        <taxon>Apocrita</taxon>
        <taxon>Ichneumonoidea</taxon>
        <taxon>Braconidae</taxon>
        <taxon>Braconinae</taxon>
        <taxon>Bracon</taxon>
    </lineage>
</organism>
<dbReference type="SUPFAM" id="SSF53098">
    <property type="entry name" value="Ribonuclease H-like"/>
    <property type="match status" value="1"/>
</dbReference>
<dbReference type="InterPro" id="IPR036397">
    <property type="entry name" value="RNaseH_sf"/>
</dbReference>
<evidence type="ECO:0000259" key="2">
    <source>
        <dbReference type="PROSITE" id="PS50994"/>
    </source>
</evidence>
<dbReference type="GO" id="GO:0015074">
    <property type="term" value="P:DNA integration"/>
    <property type="evidence" value="ECO:0007669"/>
    <property type="project" value="InterPro"/>
</dbReference>
<feature type="domain" description="Chromo" evidence="1">
    <location>
        <begin position="284"/>
        <end position="317"/>
    </location>
</feature>
<feature type="domain" description="Integrase catalytic" evidence="2">
    <location>
        <begin position="20"/>
        <end position="194"/>
    </location>
</feature>
<proteinExistence type="predicted"/>
<dbReference type="Gene3D" id="3.30.420.10">
    <property type="entry name" value="Ribonuclease H-like superfamily/Ribonuclease H"/>
    <property type="match status" value="1"/>
</dbReference>
<dbReference type="PROSITE" id="PS50013">
    <property type="entry name" value="CHROMO_2"/>
    <property type="match status" value="1"/>
</dbReference>
<dbReference type="CDD" id="cd00024">
    <property type="entry name" value="CD_CSD"/>
    <property type="match status" value="1"/>
</dbReference>
<dbReference type="PROSITE" id="PS50994">
    <property type="entry name" value="INTEGRASE"/>
    <property type="match status" value="1"/>
</dbReference>
<evidence type="ECO:0008006" key="4">
    <source>
        <dbReference type="Google" id="ProtNLM"/>
    </source>
</evidence>
<name>A0A6V7L737_9HYME</name>
<reference evidence="3" key="1">
    <citation type="submission" date="2020-07" db="EMBL/GenBank/DDBJ databases">
        <authorList>
            <person name="Ferguson B K."/>
        </authorList>
    </citation>
    <scope>NUCLEOTIDE SEQUENCE</scope>
    <source>
        <strain evidence="3">L06</strain>
    </source>
</reference>
<accession>A0A6V7L737</accession>
<gene>
    <name evidence="3" type="ORF">BBRV_LOCUS96540</name>
</gene>
<dbReference type="GO" id="GO:0003676">
    <property type="term" value="F:nucleic acid binding"/>
    <property type="evidence" value="ECO:0007669"/>
    <property type="project" value="InterPro"/>
</dbReference>
<dbReference type="AlphaFoldDB" id="A0A6V7L737"/>
<dbReference type="SUPFAM" id="SSF54160">
    <property type="entry name" value="Chromo domain-like"/>
    <property type="match status" value="1"/>
</dbReference>
<dbReference type="PANTHER" id="PTHR46585:SF1">
    <property type="entry name" value="CHROMO DOMAIN-CONTAINING PROTEIN"/>
    <property type="match status" value="1"/>
</dbReference>
<protein>
    <recommendedName>
        <fullName evidence="4">Integrase catalytic domain-containing protein</fullName>
    </recommendedName>
</protein>